<dbReference type="STRING" id="273035.SKUN_0069"/>
<dbReference type="InterPro" id="IPR020568">
    <property type="entry name" value="Ribosomal_Su5_D2-typ_SF"/>
</dbReference>
<dbReference type="Gene3D" id="3.30.70.890">
    <property type="entry name" value="GHMP kinase, C-terminal domain"/>
    <property type="match status" value="1"/>
</dbReference>
<keyword evidence="2" id="KW-0547">Nucleotide-binding</keyword>
<dbReference type="OrthoDB" id="390113at2"/>
<gene>
    <name evidence="6" type="ORF">SKUN_0069</name>
</gene>
<dbReference type="EMBL" id="CP010899">
    <property type="protein sequence ID" value="ALA96994.1"/>
    <property type="molecule type" value="Genomic_DNA"/>
</dbReference>
<evidence type="ECO:0000256" key="2">
    <source>
        <dbReference type="ARBA" id="ARBA00022741"/>
    </source>
</evidence>
<evidence type="ECO:0000256" key="1">
    <source>
        <dbReference type="ARBA" id="ARBA00022679"/>
    </source>
</evidence>
<reference evidence="6 7" key="1">
    <citation type="journal article" date="2015" name="Genome Announc.">
        <title>Complete Genome Sequence of Spiroplasma kunkelii Strain CR2-3x, Causal Agent of Corn Stunt Disease in Zea mays L.</title>
        <authorList>
            <person name="Davis R.E."/>
            <person name="Shao J."/>
            <person name="Dally E.L."/>
            <person name="Zhao Y."/>
            <person name="Gasparich G.E."/>
            <person name="Gaynor B.J."/>
            <person name="Athey J.C."/>
            <person name="Harrison N.A."/>
            <person name="Donofrio N."/>
        </authorList>
    </citation>
    <scope>NUCLEOTIDE SEQUENCE [LARGE SCALE GENOMIC DNA]</scope>
    <source>
        <strain evidence="6 7">CR2-3x</strain>
    </source>
</reference>
<dbReference type="Pfam" id="PF00288">
    <property type="entry name" value="GHMP_kinases_N"/>
    <property type="match status" value="1"/>
</dbReference>
<name>A0A0K2JEI8_SPIKU</name>
<dbReference type="SUPFAM" id="SSF55060">
    <property type="entry name" value="GHMP Kinase, C-terminal domain"/>
    <property type="match status" value="1"/>
</dbReference>
<sequence>MKIRSYGKFNLTLEVFHKHKFKKMHHIKSIIFPYKKEYDFVELLPYQGKQTIFTCNKKELDSNNNTILEAYNKFVVMFPKFKSTPVDINLIKNTTIGSGLGYSASNAVAMIKLICYFFNINYYSWKIKKLIQSLSSDALFFYLEKPAIISGYGHKIKYLTMHKINKYKIPNLKIIDSRISSITKEVYQEFDHNYQYYKTKKIINNLYFNMLQQPAFKINPELKKFYLTLKQKYSNVMLSGSGGAFLAW</sequence>
<dbReference type="InterPro" id="IPR006204">
    <property type="entry name" value="GHMP_kinase_N_dom"/>
</dbReference>
<proteinExistence type="predicted"/>
<dbReference type="AlphaFoldDB" id="A0A0K2JEI8"/>
<dbReference type="RefSeq" id="WP_053390373.1">
    <property type="nucleotide sequence ID" value="NZ_CP010899.1"/>
</dbReference>
<keyword evidence="4" id="KW-0067">ATP-binding</keyword>
<dbReference type="Gene3D" id="3.30.230.10">
    <property type="match status" value="1"/>
</dbReference>
<organism evidence="6 7">
    <name type="scientific">Spiroplasma kunkelii CR2-3x</name>
    <dbReference type="NCBI Taxonomy" id="273035"/>
    <lineage>
        <taxon>Bacteria</taxon>
        <taxon>Bacillati</taxon>
        <taxon>Mycoplasmatota</taxon>
        <taxon>Mollicutes</taxon>
        <taxon>Entomoplasmatales</taxon>
        <taxon>Spiroplasmataceae</taxon>
        <taxon>Spiroplasma</taxon>
    </lineage>
</organism>
<keyword evidence="7" id="KW-1185">Reference proteome</keyword>
<evidence type="ECO:0000256" key="3">
    <source>
        <dbReference type="ARBA" id="ARBA00022777"/>
    </source>
</evidence>
<evidence type="ECO:0000256" key="4">
    <source>
        <dbReference type="ARBA" id="ARBA00022840"/>
    </source>
</evidence>
<dbReference type="Proteomes" id="UP000062963">
    <property type="component" value="Chromosome"/>
</dbReference>
<dbReference type="InterPro" id="IPR014721">
    <property type="entry name" value="Ribsml_uS5_D2-typ_fold_subgr"/>
</dbReference>
<feature type="domain" description="GHMP kinase N-terminal" evidence="5">
    <location>
        <begin position="66"/>
        <end position="142"/>
    </location>
</feature>
<dbReference type="PANTHER" id="PTHR43527">
    <property type="entry name" value="4-DIPHOSPHOCYTIDYL-2-C-METHYL-D-ERYTHRITOL KINASE, CHLOROPLASTIC"/>
    <property type="match status" value="1"/>
</dbReference>
<accession>A0A0K2JEI8</accession>
<dbReference type="GO" id="GO:0050515">
    <property type="term" value="F:4-(cytidine 5'-diphospho)-2-C-methyl-D-erythritol kinase activity"/>
    <property type="evidence" value="ECO:0007669"/>
    <property type="project" value="TreeGrafter"/>
</dbReference>
<keyword evidence="1" id="KW-0808">Transferase</keyword>
<dbReference type="InterPro" id="IPR036554">
    <property type="entry name" value="GHMP_kinase_C_sf"/>
</dbReference>
<evidence type="ECO:0000313" key="7">
    <source>
        <dbReference type="Proteomes" id="UP000062963"/>
    </source>
</evidence>
<dbReference type="KEGG" id="skn:SKUN_0069"/>
<dbReference type="PANTHER" id="PTHR43527:SF2">
    <property type="entry name" value="4-DIPHOSPHOCYTIDYL-2-C-METHYL-D-ERYTHRITOL KINASE, CHLOROPLASTIC"/>
    <property type="match status" value="1"/>
</dbReference>
<evidence type="ECO:0000313" key="6">
    <source>
        <dbReference type="EMBL" id="ALA96994.1"/>
    </source>
</evidence>
<keyword evidence="3 6" id="KW-0418">Kinase</keyword>
<protein>
    <submittedName>
        <fullName evidence="6">4-diphosphocytidyl-2-C-methyl-D-erythritol kinase</fullName>
    </submittedName>
</protein>
<evidence type="ECO:0000259" key="5">
    <source>
        <dbReference type="Pfam" id="PF00288"/>
    </source>
</evidence>
<dbReference type="PATRIC" id="fig|273035.7.peg.83"/>
<dbReference type="SUPFAM" id="SSF54211">
    <property type="entry name" value="Ribosomal protein S5 domain 2-like"/>
    <property type="match status" value="1"/>
</dbReference>
<dbReference type="GO" id="GO:0005524">
    <property type="term" value="F:ATP binding"/>
    <property type="evidence" value="ECO:0007669"/>
    <property type="project" value="UniProtKB-KW"/>
</dbReference>